<evidence type="ECO:0000313" key="2">
    <source>
        <dbReference type="EMBL" id="HIH09705.1"/>
    </source>
</evidence>
<dbReference type="InterPro" id="IPR025498">
    <property type="entry name" value="DUF4389"/>
</dbReference>
<dbReference type="Pfam" id="PF14333">
    <property type="entry name" value="DUF4389"/>
    <property type="match status" value="1"/>
</dbReference>
<reference evidence="3" key="1">
    <citation type="journal article" date="2020" name="bioRxiv">
        <title>A rank-normalized archaeal taxonomy based on genome phylogeny resolves widespread incomplete and uneven classifications.</title>
        <authorList>
            <person name="Rinke C."/>
            <person name="Chuvochina M."/>
            <person name="Mussig A.J."/>
            <person name="Chaumeil P.-A."/>
            <person name="Waite D.W."/>
            <person name="Whitman W.B."/>
            <person name="Parks D.H."/>
            <person name="Hugenholtz P."/>
        </authorList>
    </citation>
    <scope>NUCLEOTIDE SEQUENCE [LARGE SCALE GENOMIC DNA]</scope>
</reference>
<evidence type="ECO:0000256" key="1">
    <source>
        <dbReference type="SAM" id="Phobius"/>
    </source>
</evidence>
<keyword evidence="1" id="KW-1133">Transmembrane helix</keyword>
<comment type="caution">
    <text evidence="2">The sequence shown here is derived from an EMBL/GenBank/DDBJ whole genome shotgun (WGS) entry which is preliminary data.</text>
</comment>
<protein>
    <submittedName>
        <fullName evidence="2">DUF4389 domain-containing protein</fullName>
    </submittedName>
</protein>
<sequence length="93" mass="10762">MKDVKIDLVCQEKASRVELIIRFFYLIPLIIVLMILNIMATIGIVVNFFTSLILGKRIAALSKFVDMYIRYTTKVSAYAYLTDERPPIMPEEE</sequence>
<evidence type="ECO:0000313" key="3">
    <source>
        <dbReference type="Proteomes" id="UP000565078"/>
    </source>
</evidence>
<dbReference type="EMBL" id="DUGC01000055">
    <property type="protein sequence ID" value="HIH09705.1"/>
    <property type="molecule type" value="Genomic_DNA"/>
</dbReference>
<feature type="transmembrane region" description="Helical" evidence="1">
    <location>
        <begin position="23"/>
        <end position="54"/>
    </location>
</feature>
<name>A0A7J4IZX9_9ARCH</name>
<organism evidence="2 3">
    <name type="scientific">Candidatus Iainarchaeum sp</name>
    <dbReference type="NCBI Taxonomy" id="3101447"/>
    <lineage>
        <taxon>Archaea</taxon>
        <taxon>Candidatus Iainarchaeota</taxon>
        <taxon>Candidatus Iainarchaeia</taxon>
        <taxon>Candidatus Iainarchaeales</taxon>
        <taxon>Candidatus Iainarchaeaceae</taxon>
        <taxon>Candidatus Iainarchaeum</taxon>
    </lineage>
</organism>
<keyword evidence="1" id="KW-0472">Membrane</keyword>
<dbReference type="Proteomes" id="UP000565078">
    <property type="component" value="Unassembled WGS sequence"/>
</dbReference>
<proteinExistence type="predicted"/>
<dbReference type="AlphaFoldDB" id="A0A7J4IZX9"/>
<gene>
    <name evidence="2" type="ORF">HA254_03455</name>
</gene>
<accession>A0A7J4IZX9</accession>
<keyword evidence="1" id="KW-0812">Transmembrane</keyword>